<dbReference type="EMBL" id="JAQNDO010000001">
    <property type="protein sequence ID" value="MDC0744967.1"/>
    <property type="molecule type" value="Genomic_DNA"/>
</dbReference>
<feature type="compositionally biased region" description="Gly residues" evidence="1">
    <location>
        <begin position="48"/>
        <end position="64"/>
    </location>
</feature>
<protein>
    <submittedName>
        <fullName evidence="3">Uncharacterized protein</fullName>
    </submittedName>
</protein>
<dbReference type="RefSeq" id="WP_271922033.1">
    <property type="nucleotide sequence ID" value="NZ_JAQNDO010000001.1"/>
</dbReference>
<feature type="chain" id="PRO_5045250074" evidence="2">
    <location>
        <begin position="24"/>
        <end position="400"/>
    </location>
</feature>
<proteinExistence type="predicted"/>
<keyword evidence="4" id="KW-1185">Reference proteome</keyword>
<keyword evidence="2" id="KW-0732">Signal</keyword>
<name>A0ABT5EUF0_9BACT</name>
<organism evidence="3 4">
    <name type="scientific">Polyangium mundeleinium</name>
    <dbReference type="NCBI Taxonomy" id="2995306"/>
    <lineage>
        <taxon>Bacteria</taxon>
        <taxon>Pseudomonadati</taxon>
        <taxon>Myxococcota</taxon>
        <taxon>Polyangia</taxon>
        <taxon>Polyangiales</taxon>
        <taxon>Polyangiaceae</taxon>
        <taxon>Polyangium</taxon>
    </lineage>
</organism>
<evidence type="ECO:0000313" key="4">
    <source>
        <dbReference type="Proteomes" id="UP001221411"/>
    </source>
</evidence>
<feature type="signal peptide" evidence="2">
    <location>
        <begin position="1"/>
        <end position="23"/>
    </location>
</feature>
<gene>
    <name evidence="3" type="ORF">POL67_26785</name>
</gene>
<evidence type="ECO:0000313" key="3">
    <source>
        <dbReference type="EMBL" id="MDC0744967.1"/>
    </source>
</evidence>
<evidence type="ECO:0000256" key="1">
    <source>
        <dbReference type="SAM" id="MobiDB-lite"/>
    </source>
</evidence>
<reference evidence="3 4" key="1">
    <citation type="submission" date="2022-11" db="EMBL/GenBank/DDBJ databases">
        <title>Minimal conservation of predation-associated metabolite biosynthetic gene clusters underscores biosynthetic potential of Myxococcota including descriptions for ten novel species: Archangium lansinium sp. nov., Myxococcus landrumus sp. nov., Nannocystis bai.</title>
        <authorList>
            <person name="Ahearne A."/>
            <person name="Stevens C."/>
            <person name="Dowd S."/>
        </authorList>
    </citation>
    <scope>NUCLEOTIDE SEQUENCE [LARGE SCALE GENOMIC DNA]</scope>
    <source>
        <strain evidence="3 4">RJM3</strain>
    </source>
</reference>
<sequence>MNRRACWGASVASVLLFCGCADAPGGETASVTGAGSGGGNPSGSVTVGVGGSGGGGGGSGGGSVGIDCPQAPDAPFQVLWGIKLTDFLPYDIAVDSSSNTYVTGDGVFVRKYSAAGELVWSVPSWGEGAEGWYHLFVGPPGKIMVTGVQCAVDDPSSCSPRRVLLEETGDPANPVKELWREAPPFVPVHTAICPNGHLVNYGDSSVTAVTDTNTPLWTAPAPNIVDEWQVFLRCDSHNRVSLGTHCPANCMLQLDANGSQLWSLDLPFPDANWHDLRAFELGPDDSLHSAGVASGGMFWLDRVSPNGAHLWEQAFSYPDDDPTDNTLVGLGVLPSGDVWAAGTLEVPRSFLRGYSASGVFLKDTTTDFCSNEPLWITRIRSDNAGGLRTLGNGKLYAIKP</sequence>
<dbReference type="PROSITE" id="PS51257">
    <property type="entry name" value="PROKAR_LIPOPROTEIN"/>
    <property type="match status" value="1"/>
</dbReference>
<dbReference type="Proteomes" id="UP001221411">
    <property type="component" value="Unassembled WGS sequence"/>
</dbReference>
<evidence type="ECO:0000256" key="2">
    <source>
        <dbReference type="SAM" id="SignalP"/>
    </source>
</evidence>
<feature type="region of interest" description="Disordered" evidence="1">
    <location>
        <begin position="30"/>
        <end position="66"/>
    </location>
</feature>
<comment type="caution">
    <text evidence="3">The sequence shown here is derived from an EMBL/GenBank/DDBJ whole genome shotgun (WGS) entry which is preliminary data.</text>
</comment>
<accession>A0ABT5EUF0</accession>